<dbReference type="SUPFAM" id="SSF58104">
    <property type="entry name" value="Methyl-accepting chemotaxis protein (MCP) signaling domain"/>
    <property type="match status" value="1"/>
</dbReference>
<dbReference type="EMBL" id="JAEQNE010000002">
    <property type="protein sequence ID" value="MBL0391183.1"/>
    <property type="molecule type" value="Genomic_DNA"/>
</dbReference>
<evidence type="ECO:0000256" key="3">
    <source>
        <dbReference type="ARBA" id="ARBA00029447"/>
    </source>
</evidence>
<protein>
    <submittedName>
        <fullName evidence="9">HAMP domain-containing protein</fullName>
    </submittedName>
</protein>
<dbReference type="Pfam" id="PF00015">
    <property type="entry name" value="MCPsignal"/>
    <property type="match status" value="1"/>
</dbReference>
<feature type="domain" description="Methyl-accepting transducer" evidence="7">
    <location>
        <begin position="269"/>
        <end position="498"/>
    </location>
</feature>
<proteinExistence type="inferred from homology"/>
<comment type="caution">
    <text evidence="9">The sequence shown here is derived from an EMBL/GenBank/DDBJ whole genome shotgun (WGS) entry which is preliminary data.</text>
</comment>
<dbReference type="GO" id="GO:0007165">
    <property type="term" value="P:signal transduction"/>
    <property type="evidence" value="ECO:0007669"/>
    <property type="project" value="UniProtKB-KW"/>
</dbReference>
<dbReference type="FunFam" id="1.10.287.950:FF:000001">
    <property type="entry name" value="Methyl-accepting chemotaxis sensory transducer"/>
    <property type="match status" value="1"/>
</dbReference>
<keyword evidence="6" id="KW-0812">Transmembrane</keyword>
<dbReference type="GO" id="GO:0006935">
    <property type="term" value="P:chemotaxis"/>
    <property type="evidence" value="ECO:0007669"/>
    <property type="project" value="InterPro"/>
</dbReference>
<dbReference type="PANTHER" id="PTHR43531:SF14">
    <property type="entry name" value="METHYL-ACCEPTING CHEMOTAXIS PROTEIN I-RELATED"/>
    <property type="match status" value="1"/>
</dbReference>
<keyword evidence="6" id="KW-0472">Membrane</keyword>
<dbReference type="PROSITE" id="PS50885">
    <property type="entry name" value="HAMP"/>
    <property type="match status" value="1"/>
</dbReference>
<dbReference type="PROSITE" id="PS50111">
    <property type="entry name" value="CHEMOTAXIS_TRANSDUC_2"/>
    <property type="match status" value="1"/>
</dbReference>
<accession>A0A936YYG3</accession>
<dbReference type="CDD" id="cd06225">
    <property type="entry name" value="HAMP"/>
    <property type="match status" value="1"/>
</dbReference>
<dbReference type="InterPro" id="IPR004089">
    <property type="entry name" value="MCPsignal_dom"/>
</dbReference>
<gene>
    <name evidence="9" type="ORF">JJ685_08535</name>
</gene>
<feature type="transmembrane region" description="Helical" evidence="6">
    <location>
        <begin position="12"/>
        <end position="33"/>
    </location>
</feature>
<reference evidence="9 10" key="1">
    <citation type="journal article" date="2017" name="Int. J. Syst. Evol. Microbiol.">
        <title>Ramlibacter monticola sp. nov., isolated from forest soil.</title>
        <authorList>
            <person name="Chaudhary D.K."/>
            <person name="Kim J."/>
        </authorList>
    </citation>
    <scope>NUCLEOTIDE SEQUENCE [LARGE SCALE GENOMIC DNA]</scope>
    <source>
        <strain evidence="9 10">KACC 19175</strain>
    </source>
</reference>
<dbReference type="Gene3D" id="1.10.287.950">
    <property type="entry name" value="Methyl-accepting chemotaxis protein"/>
    <property type="match status" value="1"/>
</dbReference>
<evidence type="ECO:0000256" key="1">
    <source>
        <dbReference type="ARBA" id="ARBA00004370"/>
    </source>
</evidence>
<evidence type="ECO:0000256" key="6">
    <source>
        <dbReference type="SAM" id="Phobius"/>
    </source>
</evidence>
<evidence type="ECO:0000313" key="10">
    <source>
        <dbReference type="Proteomes" id="UP000599109"/>
    </source>
</evidence>
<evidence type="ECO:0000256" key="2">
    <source>
        <dbReference type="ARBA" id="ARBA00022481"/>
    </source>
</evidence>
<keyword evidence="4" id="KW-0807">Transducer</keyword>
<dbReference type="RefSeq" id="WP_201673833.1">
    <property type="nucleotide sequence ID" value="NZ_JAEQNE010000002.1"/>
</dbReference>
<feature type="domain" description="HAMP" evidence="8">
    <location>
        <begin position="212"/>
        <end position="264"/>
    </location>
</feature>
<dbReference type="InterPro" id="IPR004090">
    <property type="entry name" value="Chemotax_Me-accpt_rcpt"/>
</dbReference>
<dbReference type="SMART" id="SM00283">
    <property type="entry name" value="MA"/>
    <property type="match status" value="1"/>
</dbReference>
<keyword evidence="6" id="KW-1133">Transmembrane helix</keyword>
<dbReference type="Proteomes" id="UP000599109">
    <property type="component" value="Unassembled WGS sequence"/>
</dbReference>
<dbReference type="PRINTS" id="PR00260">
    <property type="entry name" value="CHEMTRNSDUCR"/>
</dbReference>
<dbReference type="GO" id="GO:0004888">
    <property type="term" value="F:transmembrane signaling receptor activity"/>
    <property type="evidence" value="ECO:0007669"/>
    <property type="project" value="InterPro"/>
</dbReference>
<dbReference type="SMART" id="SM00304">
    <property type="entry name" value="HAMP"/>
    <property type="match status" value="1"/>
</dbReference>
<sequence>MQFNRLHIGTRLTVGFATVLTLLLISVIAANLVNRRNSSLMVAGITLANSKMTQANIMQSSLLEAGLAMRNIGMLAETAAMEQEKARVQAQQKRYEQARATLAELGLDSTEQQAVEDVGRLTKEMDAALEQAYAQAVAFNPEAAGRIITGKIEPLNQRALAEIRKLQQAQEAAAAVVLKSSVSAGESWMNLLLGVAALGLVIGAVVAWMITRSIVVPLQGAVSLAKRVAAGDLRSRVTVLGSDEISELLHALQDMNDSLFRTVSEVRRGTDSITGASGDIASGNADLAERTDAQASALAQTRQTMAALTDAVRENAASAQQADGVVRSASEHAVRGGEVVHEVVQTMGAIKESSSRIADITSVIDGIAFQTNILALNAAVEAARAGDQGRGFAVVAAEVRTLAQRSASAAKEIKQLITDSVEKVDAGGKLVDAAGRSMDDIVASVKRVADIMGKIAASSTEQRAGIEAVDVAIEQMDEMTQRNAALVEEASAAAQSMRDQAKTLVRTVSAFELGQGDVRVFADRPVPHGGHARLAGAALALPESAAA</sequence>
<feature type="transmembrane region" description="Helical" evidence="6">
    <location>
        <begin position="188"/>
        <end position="210"/>
    </location>
</feature>
<dbReference type="InterPro" id="IPR051310">
    <property type="entry name" value="MCP_chemotaxis"/>
</dbReference>
<dbReference type="AlphaFoldDB" id="A0A936YYG3"/>
<dbReference type="GO" id="GO:0005886">
    <property type="term" value="C:plasma membrane"/>
    <property type="evidence" value="ECO:0007669"/>
    <property type="project" value="TreeGrafter"/>
</dbReference>
<organism evidence="9 10">
    <name type="scientific">Ramlibacter monticola</name>
    <dbReference type="NCBI Taxonomy" id="1926872"/>
    <lineage>
        <taxon>Bacteria</taxon>
        <taxon>Pseudomonadati</taxon>
        <taxon>Pseudomonadota</taxon>
        <taxon>Betaproteobacteria</taxon>
        <taxon>Burkholderiales</taxon>
        <taxon>Comamonadaceae</taxon>
        <taxon>Ramlibacter</taxon>
    </lineage>
</organism>
<dbReference type="InterPro" id="IPR003660">
    <property type="entry name" value="HAMP_dom"/>
</dbReference>
<name>A0A936YYG3_9BURK</name>
<dbReference type="Pfam" id="PF00672">
    <property type="entry name" value="HAMP"/>
    <property type="match status" value="1"/>
</dbReference>
<keyword evidence="2" id="KW-0488">Methylation</keyword>
<evidence type="ECO:0000259" key="8">
    <source>
        <dbReference type="PROSITE" id="PS50885"/>
    </source>
</evidence>
<feature type="coiled-coil region" evidence="5">
    <location>
        <begin position="78"/>
        <end position="108"/>
    </location>
</feature>
<evidence type="ECO:0000256" key="4">
    <source>
        <dbReference type="PROSITE-ProRule" id="PRU00284"/>
    </source>
</evidence>
<comment type="subcellular location">
    <subcellularLocation>
        <location evidence="1">Membrane</location>
    </subcellularLocation>
</comment>
<dbReference type="CDD" id="cd11386">
    <property type="entry name" value="MCP_signal"/>
    <property type="match status" value="1"/>
</dbReference>
<evidence type="ECO:0000256" key="5">
    <source>
        <dbReference type="SAM" id="Coils"/>
    </source>
</evidence>
<comment type="similarity">
    <text evidence="3">Belongs to the methyl-accepting chemotaxis (MCP) protein family.</text>
</comment>
<evidence type="ECO:0000313" key="9">
    <source>
        <dbReference type="EMBL" id="MBL0391183.1"/>
    </source>
</evidence>
<evidence type="ECO:0000259" key="7">
    <source>
        <dbReference type="PROSITE" id="PS50111"/>
    </source>
</evidence>
<dbReference type="PANTHER" id="PTHR43531">
    <property type="entry name" value="PROTEIN ICFG"/>
    <property type="match status" value="1"/>
</dbReference>
<keyword evidence="10" id="KW-1185">Reference proteome</keyword>
<keyword evidence="5" id="KW-0175">Coiled coil</keyword>